<sequence length="192" mass="21432">MMDSEAQNTDLYSRVIHQLRQIRVDLLLLTELYVEAHGLHHLSHFDFPGGNASMDSDTWAEMAMEERLLANITAYLDLERRLIQVLEEQADSLLQGEGALHSGLHSILRQVSALRSQLEHLGTTVGLKKPLDEDLDVLDAASGGAFERKVRGFHVLKQLANWTVRSIRDVRKLQVERGNRALGAAASAESSQ</sequence>
<evidence type="ECO:0000313" key="10">
    <source>
        <dbReference type="EMBL" id="KAG9469464.1"/>
    </source>
</evidence>
<evidence type="ECO:0000256" key="5">
    <source>
        <dbReference type="ARBA" id="ARBA00022490"/>
    </source>
</evidence>
<dbReference type="Proteomes" id="UP000770717">
    <property type="component" value="Unassembled WGS sequence"/>
</dbReference>
<keyword evidence="4" id="KW-0217">Developmental protein</keyword>
<gene>
    <name evidence="10" type="ORF">GDO78_020445</name>
</gene>
<keyword evidence="5" id="KW-0963">Cytoplasm</keyword>
<keyword evidence="6" id="KW-0221">Differentiation</keyword>
<keyword evidence="11" id="KW-1185">Reference proteome</keyword>
<dbReference type="SUPFAM" id="SSF47266">
    <property type="entry name" value="4-helical cytokines"/>
    <property type="match status" value="1"/>
</dbReference>
<dbReference type="GO" id="GO:0005615">
    <property type="term" value="C:extracellular space"/>
    <property type="evidence" value="ECO:0007669"/>
    <property type="project" value="TreeGrafter"/>
</dbReference>
<evidence type="ECO:0000256" key="8">
    <source>
        <dbReference type="ARBA" id="ARBA00023030"/>
    </source>
</evidence>
<dbReference type="GO" id="GO:0048143">
    <property type="term" value="P:astrocyte activation"/>
    <property type="evidence" value="ECO:0007669"/>
    <property type="project" value="TreeGrafter"/>
</dbReference>
<evidence type="ECO:0000256" key="7">
    <source>
        <dbReference type="ARBA" id="ARBA00022902"/>
    </source>
</evidence>
<dbReference type="GO" id="GO:0008083">
    <property type="term" value="F:growth factor activity"/>
    <property type="evidence" value="ECO:0007669"/>
    <property type="project" value="UniProtKB-KW"/>
</dbReference>
<dbReference type="GO" id="GO:0070120">
    <property type="term" value="P:ciliary neurotrophic factor-mediated signaling pathway"/>
    <property type="evidence" value="ECO:0007669"/>
    <property type="project" value="InterPro"/>
</dbReference>
<dbReference type="PANTHER" id="PTHR15196">
    <property type="entry name" value="CILIARY NEUROTROPHIC FACTOR"/>
    <property type="match status" value="1"/>
</dbReference>
<dbReference type="GO" id="GO:0005127">
    <property type="term" value="F:ciliary neurotrophic factor receptor binding"/>
    <property type="evidence" value="ECO:0007669"/>
    <property type="project" value="InterPro"/>
</dbReference>
<comment type="similarity">
    <text evidence="2">Belongs to the CNTF family.</text>
</comment>
<evidence type="ECO:0000256" key="2">
    <source>
        <dbReference type="ARBA" id="ARBA00007988"/>
    </source>
</evidence>
<evidence type="ECO:0000256" key="3">
    <source>
        <dbReference type="ARBA" id="ARBA00015150"/>
    </source>
</evidence>
<accession>A0A8J6EHU0</accession>
<dbReference type="AlphaFoldDB" id="A0A8J6EHU0"/>
<evidence type="ECO:0000256" key="1">
    <source>
        <dbReference type="ARBA" id="ARBA00004496"/>
    </source>
</evidence>
<name>A0A8J6EHU0_ELECQ</name>
<keyword evidence="7" id="KW-0524">Neurogenesis</keyword>
<evidence type="ECO:0000256" key="6">
    <source>
        <dbReference type="ARBA" id="ARBA00022782"/>
    </source>
</evidence>
<dbReference type="Gene3D" id="1.20.1250.10">
    <property type="match status" value="1"/>
</dbReference>
<dbReference type="GO" id="GO:0005125">
    <property type="term" value="F:cytokine activity"/>
    <property type="evidence" value="ECO:0007669"/>
    <property type="project" value="TreeGrafter"/>
</dbReference>
<comment type="subcellular location">
    <subcellularLocation>
        <location evidence="1">Cytoplasm</location>
    </subcellularLocation>
</comment>
<dbReference type="GO" id="GO:0030424">
    <property type="term" value="C:axon"/>
    <property type="evidence" value="ECO:0007669"/>
    <property type="project" value="TreeGrafter"/>
</dbReference>
<dbReference type="GO" id="GO:0043524">
    <property type="term" value="P:negative regulation of neuron apoptotic process"/>
    <property type="evidence" value="ECO:0007669"/>
    <property type="project" value="InterPro"/>
</dbReference>
<dbReference type="PANTHER" id="PTHR15196:SF0">
    <property type="entry name" value="CILIARY NEUROTROPHIC FACTOR"/>
    <property type="match status" value="1"/>
</dbReference>
<comment type="function">
    <text evidence="9">CNTF is a survival factor for various neuronal cell types. Seems to prevent the degeneration of motor axons after axotomy.</text>
</comment>
<dbReference type="OrthoDB" id="9510890at2759"/>
<organism evidence="10 11">
    <name type="scientific">Eleutherodactylus coqui</name>
    <name type="common">Puerto Rican coqui</name>
    <dbReference type="NCBI Taxonomy" id="57060"/>
    <lineage>
        <taxon>Eukaryota</taxon>
        <taxon>Metazoa</taxon>
        <taxon>Chordata</taxon>
        <taxon>Craniata</taxon>
        <taxon>Vertebrata</taxon>
        <taxon>Euteleostomi</taxon>
        <taxon>Amphibia</taxon>
        <taxon>Batrachia</taxon>
        <taxon>Anura</taxon>
        <taxon>Neobatrachia</taxon>
        <taxon>Hyloidea</taxon>
        <taxon>Eleutherodactylidae</taxon>
        <taxon>Eleutherodactylinae</taxon>
        <taxon>Eleutherodactylus</taxon>
        <taxon>Eleutherodactylus</taxon>
    </lineage>
</organism>
<proteinExistence type="inferred from homology"/>
<dbReference type="InterPro" id="IPR000151">
    <property type="entry name" value="Ciliary_neurotrophic_fac_CNTF"/>
</dbReference>
<protein>
    <recommendedName>
        <fullName evidence="3">Ciliary neurotrophic factor</fullName>
    </recommendedName>
</protein>
<dbReference type="GO" id="GO:0005737">
    <property type="term" value="C:cytoplasm"/>
    <property type="evidence" value="ECO:0007669"/>
    <property type="project" value="UniProtKB-SubCell"/>
</dbReference>
<dbReference type="EMBL" id="WNTK01000516">
    <property type="protein sequence ID" value="KAG9469465.1"/>
    <property type="molecule type" value="Genomic_DNA"/>
</dbReference>
<dbReference type="EMBL" id="WNTK01000516">
    <property type="protein sequence ID" value="KAG9469464.1"/>
    <property type="molecule type" value="Genomic_DNA"/>
</dbReference>
<evidence type="ECO:0000256" key="4">
    <source>
        <dbReference type="ARBA" id="ARBA00022473"/>
    </source>
</evidence>
<evidence type="ECO:0000313" key="11">
    <source>
        <dbReference type="Proteomes" id="UP000770717"/>
    </source>
</evidence>
<dbReference type="InterPro" id="IPR009079">
    <property type="entry name" value="4_helix_cytokine-like_core"/>
</dbReference>
<evidence type="ECO:0000256" key="9">
    <source>
        <dbReference type="ARBA" id="ARBA00025427"/>
    </source>
</evidence>
<comment type="caution">
    <text evidence="10">The sequence shown here is derived from an EMBL/GenBank/DDBJ whole genome shotgun (WGS) entry which is preliminary data.</text>
</comment>
<keyword evidence="8" id="KW-0339">Growth factor</keyword>
<reference evidence="10" key="1">
    <citation type="thesis" date="2020" institute="ProQuest LLC" country="789 East Eisenhower Parkway, Ann Arbor, MI, USA">
        <title>Comparative Genomics and Chromosome Evolution.</title>
        <authorList>
            <person name="Mudd A.B."/>
        </authorList>
    </citation>
    <scope>NUCLEOTIDE SEQUENCE</scope>
    <source>
        <strain evidence="10">HN-11 Male</strain>
        <tissue evidence="10">Kidney and liver</tissue>
    </source>
</reference>
<dbReference type="Pfam" id="PF01110">
    <property type="entry name" value="CNTF"/>
    <property type="match status" value="1"/>
</dbReference>
<dbReference type="GO" id="GO:0048680">
    <property type="term" value="P:positive regulation of axon regeneration"/>
    <property type="evidence" value="ECO:0007669"/>
    <property type="project" value="TreeGrafter"/>
</dbReference>